<feature type="compositionally biased region" description="Basic and acidic residues" evidence="6">
    <location>
        <begin position="843"/>
        <end position="854"/>
    </location>
</feature>
<feature type="region of interest" description="Disordered" evidence="6">
    <location>
        <begin position="118"/>
        <end position="173"/>
    </location>
</feature>
<dbReference type="CDD" id="cd00065">
    <property type="entry name" value="FYVE_like_SF"/>
    <property type="match status" value="1"/>
</dbReference>
<feature type="region of interest" description="Disordered" evidence="6">
    <location>
        <begin position="666"/>
        <end position="685"/>
    </location>
</feature>
<keyword evidence="1" id="KW-0479">Metal-binding</keyword>
<feature type="region of interest" description="Disordered" evidence="6">
    <location>
        <begin position="1179"/>
        <end position="1198"/>
    </location>
</feature>
<organism evidence="8 9">
    <name type="scientific">Riccia sorocarpa</name>
    <dbReference type="NCBI Taxonomy" id="122646"/>
    <lineage>
        <taxon>Eukaryota</taxon>
        <taxon>Viridiplantae</taxon>
        <taxon>Streptophyta</taxon>
        <taxon>Embryophyta</taxon>
        <taxon>Marchantiophyta</taxon>
        <taxon>Marchantiopsida</taxon>
        <taxon>Marchantiidae</taxon>
        <taxon>Marchantiales</taxon>
        <taxon>Ricciaceae</taxon>
        <taxon>Riccia</taxon>
    </lineage>
</organism>
<dbReference type="SMART" id="SM00064">
    <property type="entry name" value="FYVE"/>
    <property type="match status" value="1"/>
</dbReference>
<feature type="compositionally biased region" description="Low complexity" evidence="6">
    <location>
        <begin position="1256"/>
        <end position="1267"/>
    </location>
</feature>
<feature type="compositionally biased region" description="Polar residues" evidence="6">
    <location>
        <begin position="1310"/>
        <end position="1325"/>
    </location>
</feature>
<sequence>MLEKIGLPARPAAKGNTWVIDASSCQGCQGVFTMFNRKHHCRRCGGIFCGNCTSQRAILRGQGDAPVRICDPCKKIEEAARFQLRNRGKKGAKVGSTTEDDALLKEILGDEERKILLSSRTRSEGEQIDDYDSNSPIANGSRSIGANVSRSEDGADDQQRENRFSPEELRTQAVEQKNLYSSLKKEGKNTEALQAYKRFKELGREADALELALKKMQRKATLEASQKLKESSKDQSQDGTSGAKDRHAPEDSKRLKLSRGDSGDDDLLKTLKDLGWNEADLAEEKPKKVATSDLELLAEISDVLPKDAKAKKPAKENPTQLEILAHKRKALALKREGKPAEAKEELKKAKLLEKKLEEMALFGEDEDDDEDDDELGKLMKSLEKEAKSDFGKGVSAKQPVDLSLPSFLMDDDDDNVDVTDDDVHDPSIVAALRDMGWEEEAAAMERSHAPSSSGPEALHIAATVATEASLQSEILKYKREALALKREGKIAEAKSRLQEAKTLEQRLATLRSQPPVPLPPAPKSTKRNAKPSTQLSLEDILEDNDDPVDVDEDDEKDPEILAALRAMGYQEDETALPELTDVRPSPQERKKLQDEILAVKRSALALKKNGRIAEAKEELRQAKVLEQRLEKLTAELEADGLPKPITIGSKFGKPTQLPALPLSQTGFVSEDEEEETEVSAEDFKDPELVAALKSVGWQEEDTFVEDKQPEPEQEPESPPPPVIPYKPVQYSAKDRQRKLQLQKDLLSHKRKALTLKREGKAEEAKAELKLAKALEKEMEELENLASGVTQPESDGGLLQKSRHDTSSLPAPIAYEYEGEAEVTDADMHDPEILEALKGVGWKPEPEDGTADKPSRPSSSGLPALAGFENPVSLKSLLDSGRIPEPTPEELGRYATSKVGGQKYENPPYTKLPGLDSGSRNRETPAFDHRAANSKGARSSQPVTLDLLSGETWSAPSKEAAVAESDSDEDDLFDADMVAALQSIGLAPPVTGRKGPKLKTGVAEQLADGGSRVTAKVSANQQVSNQGISSVSSPVPSLNPRVEKLESVSSSGPVDSGVNNTHKEVATDLQEEIKMRKRKAVGLKREGKLVEAREELRQAKLLEKQLETETSSAAVPDVDLKSTSASFPVVHDDQPPQKQLGEFPPSVNPAATNLTHKQQMQAQVRQGKDRMKLQRESLAHKRKALGLRREGKTEEAEAEFELAKELEKQMEELDPSRAAHDEGDVGLVEDFLDPQLMAALKGIGWNEADLSGGAGGASKAAASSSSVSRTQPSLAQVATSGRPPSTSTMAAQGQTNTSQQPPSRKAPVPPTSGNNTVEGKTPSMSLQPVRKAPVPLSNAQEERNTGVNQPPARRPPPPDARPSSKVQEDSKPAASLGRSSTARAQEDRKKLEDRIKQEKIRAVELKRAGRTREALDALKGAKQMEKQLESIP</sequence>
<evidence type="ECO:0000313" key="8">
    <source>
        <dbReference type="EMBL" id="KAL3677091.1"/>
    </source>
</evidence>
<evidence type="ECO:0000256" key="3">
    <source>
        <dbReference type="ARBA" id="ARBA00022833"/>
    </source>
</evidence>
<evidence type="ECO:0000256" key="4">
    <source>
        <dbReference type="PROSITE-ProRule" id="PRU00091"/>
    </source>
</evidence>
<evidence type="ECO:0000313" key="9">
    <source>
        <dbReference type="Proteomes" id="UP001633002"/>
    </source>
</evidence>
<reference evidence="8 9" key="1">
    <citation type="submission" date="2024-09" db="EMBL/GenBank/DDBJ databases">
        <title>Chromosome-scale assembly of Riccia sorocarpa.</title>
        <authorList>
            <person name="Paukszto L."/>
        </authorList>
    </citation>
    <scope>NUCLEOTIDE SEQUENCE [LARGE SCALE GENOMIC DNA]</scope>
    <source>
        <strain evidence="8">LP-2024</strain>
        <tissue evidence="8">Aerial parts of the thallus</tissue>
    </source>
</reference>
<feature type="region of interest" description="Disordered" evidence="6">
    <location>
        <begin position="1125"/>
        <end position="1153"/>
    </location>
</feature>
<keyword evidence="9" id="KW-1185">Reference proteome</keyword>
<comment type="caution">
    <text evidence="8">The sequence shown here is derived from an EMBL/GenBank/DDBJ whole genome shotgun (WGS) entry which is preliminary data.</text>
</comment>
<evidence type="ECO:0000256" key="1">
    <source>
        <dbReference type="ARBA" id="ARBA00022723"/>
    </source>
</evidence>
<keyword evidence="3" id="KW-0862">Zinc</keyword>
<dbReference type="Gene3D" id="3.30.40.10">
    <property type="entry name" value="Zinc/RING finger domain, C3HC4 (zinc finger)"/>
    <property type="match status" value="1"/>
</dbReference>
<dbReference type="InterPro" id="IPR013083">
    <property type="entry name" value="Znf_RING/FYVE/PHD"/>
</dbReference>
<keyword evidence="5" id="KW-0175">Coiled coil</keyword>
<protein>
    <recommendedName>
        <fullName evidence="7">FYVE-type domain-containing protein</fullName>
    </recommendedName>
</protein>
<dbReference type="EMBL" id="JBJQOH010000008">
    <property type="protein sequence ID" value="KAL3677091.1"/>
    <property type="molecule type" value="Genomic_DNA"/>
</dbReference>
<feature type="compositionally biased region" description="Basic and acidic residues" evidence="6">
    <location>
        <begin position="1383"/>
        <end position="1393"/>
    </location>
</feature>
<feature type="compositionally biased region" description="Basic and acidic residues" evidence="6">
    <location>
        <begin position="150"/>
        <end position="170"/>
    </location>
</feature>
<dbReference type="InterPro" id="IPR011011">
    <property type="entry name" value="Znf_FYVE_PHD"/>
</dbReference>
<feature type="region of interest" description="Disordered" evidence="6">
    <location>
        <begin position="219"/>
        <end position="268"/>
    </location>
</feature>
<dbReference type="SUPFAM" id="SSF48452">
    <property type="entry name" value="TPR-like"/>
    <property type="match status" value="1"/>
</dbReference>
<dbReference type="InterPro" id="IPR011990">
    <property type="entry name" value="TPR-like_helical_dom_sf"/>
</dbReference>
<feature type="domain" description="FYVE-type" evidence="7">
    <location>
        <begin position="19"/>
        <end position="78"/>
    </location>
</feature>
<feature type="region of interest" description="Disordered" evidence="6">
    <location>
        <begin position="1245"/>
        <end position="1393"/>
    </location>
</feature>
<dbReference type="PROSITE" id="PS50178">
    <property type="entry name" value="ZF_FYVE"/>
    <property type="match status" value="1"/>
</dbReference>
<name>A0ABD3GEL3_9MARC</name>
<evidence type="ECO:0000256" key="2">
    <source>
        <dbReference type="ARBA" id="ARBA00022771"/>
    </source>
</evidence>
<evidence type="ECO:0000256" key="5">
    <source>
        <dbReference type="SAM" id="Coils"/>
    </source>
</evidence>
<dbReference type="Pfam" id="PF01363">
    <property type="entry name" value="FYVE"/>
    <property type="match status" value="1"/>
</dbReference>
<dbReference type="PANTHER" id="PTHR47553:SF1">
    <property type="entry name" value="RING_FYVE_PHD ZINC FINGER SUPERFAMILY PROTEIN"/>
    <property type="match status" value="1"/>
</dbReference>
<feature type="compositionally biased region" description="Basic and acidic residues" evidence="6">
    <location>
        <begin position="226"/>
        <end position="236"/>
    </location>
</feature>
<dbReference type="InterPro" id="IPR019734">
    <property type="entry name" value="TPR_rpt"/>
</dbReference>
<feature type="coiled-coil region" evidence="5">
    <location>
        <begin position="589"/>
        <end position="639"/>
    </location>
</feature>
<accession>A0ABD3GEL3</accession>
<feature type="compositionally biased region" description="Basic and acidic residues" evidence="6">
    <location>
        <begin position="243"/>
        <end position="268"/>
    </location>
</feature>
<feature type="compositionally biased region" description="Acidic residues" evidence="6">
    <location>
        <begin position="669"/>
        <end position="680"/>
    </location>
</feature>
<feature type="compositionally biased region" description="Basic and acidic residues" evidence="6">
    <location>
        <begin position="918"/>
        <end position="930"/>
    </location>
</feature>
<feature type="compositionally biased region" description="Basic and acidic residues" evidence="6">
    <location>
        <begin position="1186"/>
        <end position="1198"/>
    </location>
</feature>
<gene>
    <name evidence="8" type="ORF">R1sor_027039</name>
</gene>
<feature type="region of interest" description="Disordered" evidence="6">
    <location>
        <begin position="837"/>
        <end position="941"/>
    </location>
</feature>
<dbReference type="Proteomes" id="UP001633002">
    <property type="component" value="Unassembled WGS sequence"/>
</dbReference>
<feature type="compositionally biased region" description="Polar residues" evidence="6">
    <location>
        <begin position="133"/>
        <end position="149"/>
    </location>
</feature>
<proteinExistence type="predicted"/>
<dbReference type="InterPro" id="IPR000306">
    <property type="entry name" value="Znf_FYVE"/>
</dbReference>
<keyword evidence="2 4" id="KW-0863">Zinc-finger</keyword>
<feature type="compositionally biased region" description="Low complexity" evidence="6">
    <location>
        <begin position="1046"/>
        <end position="1057"/>
    </location>
</feature>
<dbReference type="PANTHER" id="PTHR47553">
    <property type="entry name" value="MYOSIN-11"/>
    <property type="match status" value="1"/>
</dbReference>
<feature type="region of interest" description="Disordered" evidence="6">
    <location>
        <begin position="1020"/>
        <end position="1070"/>
    </location>
</feature>
<feature type="compositionally biased region" description="Acidic residues" evidence="6">
    <location>
        <begin position="539"/>
        <end position="554"/>
    </location>
</feature>
<dbReference type="GO" id="GO:0008270">
    <property type="term" value="F:zinc ion binding"/>
    <property type="evidence" value="ECO:0007669"/>
    <property type="project" value="UniProtKB-KW"/>
</dbReference>
<dbReference type="SUPFAM" id="SSF57903">
    <property type="entry name" value="FYVE/PHD zinc finger"/>
    <property type="match status" value="1"/>
</dbReference>
<evidence type="ECO:0000259" key="7">
    <source>
        <dbReference type="PROSITE" id="PS50178"/>
    </source>
</evidence>
<feature type="region of interest" description="Disordered" evidence="6">
    <location>
        <begin position="502"/>
        <end position="554"/>
    </location>
</feature>
<feature type="compositionally biased region" description="Polar residues" evidence="6">
    <location>
        <begin position="1268"/>
        <end position="1301"/>
    </location>
</feature>
<feature type="region of interest" description="Disordered" evidence="6">
    <location>
        <begin position="781"/>
        <end position="808"/>
    </location>
</feature>
<feature type="region of interest" description="Disordered" evidence="6">
    <location>
        <begin position="696"/>
        <end position="737"/>
    </location>
</feature>
<dbReference type="SMART" id="SM00028">
    <property type="entry name" value="TPR"/>
    <property type="match status" value="6"/>
</dbReference>
<dbReference type="InterPro" id="IPR017455">
    <property type="entry name" value="Znf_FYVE-rel"/>
</dbReference>
<evidence type="ECO:0000256" key="6">
    <source>
        <dbReference type="SAM" id="MobiDB-lite"/>
    </source>
</evidence>
<feature type="compositionally biased region" description="Basic and acidic residues" evidence="6">
    <location>
        <begin position="1060"/>
        <end position="1070"/>
    </location>
</feature>